<dbReference type="EMBL" id="CAJNYT010000998">
    <property type="protein sequence ID" value="CAF3389789.1"/>
    <property type="molecule type" value="Genomic_DNA"/>
</dbReference>
<protein>
    <recommendedName>
        <fullName evidence="2">CRAL-TRIO domain-containing protein</fullName>
    </recommendedName>
</protein>
<dbReference type="Gene3D" id="3.40.525.10">
    <property type="entry name" value="CRAL-TRIO lipid binding domain"/>
    <property type="match status" value="1"/>
</dbReference>
<dbReference type="PANTHER" id="PTHR46384">
    <property type="entry name" value="MOTILE SPERM DOMAIN-CONTAINING PROTEIN 2"/>
    <property type="match status" value="1"/>
</dbReference>
<organism evidence="5 11">
    <name type="scientific">Rotaria socialis</name>
    <dbReference type="NCBI Taxonomy" id="392032"/>
    <lineage>
        <taxon>Eukaryota</taxon>
        <taxon>Metazoa</taxon>
        <taxon>Spiralia</taxon>
        <taxon>Gnathifera</taxon>
        <taxon>Rotifera</taxon>
        <taxon>Eurotatoria</taxon>
        <taxon>Bdelloidea</taxon>
        <taxon>Philodinida</taxon>
        <taxon>Philodinidae</taxon>
        <taxon>Rotaria</taxon>
    </lineage>
</organism>
<name>A0A817ZD05_9BILA</name>
<evidence type="ECO:0000313" key="6">
    <source>
        <dbReference type="EMBL" id="CAF3740079.1"/>
    </source>
</evidence>
<dbReference type="EMBL" id="CAJOBS010002291">
    <property type="protein sequence ID" value="CAF4805008.1"/>
    <property type="molecule type" value="Genomic_DNA"/>
</dbReference>
<dbReference type="Proteomes" id="UP000663848">
    <property type="component" value="Unassembled WGS sequence"/>
</dbReference>
<evidence type="ECO:0000256" key="1">
    <source>
        <dbReference type="SAM" id="Phobius"/>
    </source>
</evidence>
<evidence type="ECO:0000313" key="5">
    <source>
        <dbReference type="EMBL" id="CAF3389975.1"/>
    </source>
</evidence>
<dbReference type="EMBL" id="CAJOBP010000911">
    <property type="protein sequence ID" value="CAF4234339.1"/>
    <property type="molecule type" value="Genomic_DNA"/>
</dbReference>
<dbReference type="EMBL" id="CAJNYV010000857">
    <property type="protein sequence ID" value="CAF3389975.1"/>
    <property type="molecule type" value="Genomic_DNA"/>
</dbReference>
<evidence type="ECO:0000313" key="4">
    <source>
        <dbReference type="EMBL" id="CAF3389789.1"/>
    </source>
</evidence>
<evidence type="ECO:0000313" key="10">
    <source>
        <dbReference type="EMBL" id="CAF4805008.1"/>
    </source>
</evidence>
<dbReference type="InterPro" id="IPR036865">
    <property type="entry name" value="CRAL-TRIO_dom_sf"/>
</dbReference>
<dbReference type="Proteomes" id="UP000663872">
    <property type="component" value="Unassembled WGS sequence"/>
</dbReference>
<comment type="caution">
    <text evidence="5">The sequence shown here is derived from an EMBL/GenBank/DDBJ whole genome shotgun (WGS) entry which is preliminary data.</text>
</comment>
<dbReference type="EMBL" id="CAJNXB010001124">
    <property type="protein sequence ID" value="CAF3134224.1"/>
    <property type="molecule type" value="Genomic_DNA"/>
</dbReference>
<proteinExistence type="predicted"/>
<keyword evidence="1" id="KW-0472">Membrane</keyword>
<feature type="domain" description="CRAL-TRIO" evidence="2">
    <location>
        <begin position="84"/>
        <end position="245"/>
    </location>
</feature>
<dbReference type="EMBL" id="CAJNYU010004283">
    <property type="protein sequence ID" value="CAF3740079.1"/>
    <property type="molecule type" value="Genomic_DNA"/>
</dbReference>
<dbReference type="GO" id="GO:0140284">
    <property type="term" value="C:endoplasmic reticulum-endosome membrane contact site"/>
    <property type="evidence" value="ECO:0007669"/>
    <property type="project" value="TreeGrafter"/>
</dbReference>
<dbReference type="PROSITE" id="PS50191">
    <property type="entry name" value="CRAL_TRIO"/>
    <property type="match status" value="1"/>
</dbReference>
<dbReference type="Proteomes" id="UP000663838">
    <property type="component" value="Unassembled WGS sequence"/>
</dbReference>
<dbReference type="Proteomes" id="UP000663873">
    <property type="component" value="Unassembled WGS sequence"/>
</dbReference>
<gene>
    <name evidence="6" type="ORF">FME351_LOCUS30211</name>
    <name evidence="4" type="ORF">GRG538_LOCUS9008</name>
    <name evidence="5" type="ORF">KIK155_LOCUS7107</name>
    <name evidence="9" type="ORF">QYT958_LOCUS14787</name>
    <name evidence="3" type="ORF">TIS948_LOCUS8744</name>
    <name evidence="10" type="ORF">TOA249_LOCUS23610</name>
    <name evidence="8" type="ORF">TSG867_LOCUS24384</name>
    <name evidence="7" type="ORF">UJA718_LOCUS8531</name>
</gene>
<dbReference type="GO" id="GO:0012505">
    <property type="term" value="C:endomembrane system"/>
    <property type="evidence" value="ECO:0007669"/>
    <property type="project" value="TreeGrafter"/>
</dbReference>
<accession>A0A817ZD05</accession>
<dbReference type="Proteomes" id="UP000663862">
    <property type="component" value="Unassembled WGS sequence"/>
</dbReference>
<keyword evidence="1" id="KW-0812">Transmembrane</keyword>
<evidence type="ECO:0000313" key="3">
    <source>
        <dbReference type="EMBL" id="CAF3134224.1"/>
    </source>
</evidence>
<dbReference type="OrthoDB" id="75724at2759"/>
<feature type="transmembrane region" description="Helical" evidence="1">
    <location>
        <begin position="185"/>
        <end position="205"/>
    </location>
</feature>
<dbReference type="EMBL" id="CAJOBQ010002225">
    <property type="protein sequence ID" value="CAF4547018.1"/>
    <property type="molecule type" value="Genomic_DNA"/>
</dbReference>
<dbReference type="CDD" id="cd00170">
    <property type="entry name" value="SEC14"/>
    <property type="match status" value="1"/>
</dbReference>
<evidence type="ECO:0000259" key="2">
    <source>
        <dbReference type="PROSITE" id="PS50191"/>
    </source>
</evidence>
<evidence type="ECO:0000313" key="11">
    <source>
        <dbReference type="Proteomes" id="UP000663865"/>
    </source>
</evidence>
<dbReference type="EMBL" id="CAJOBR010002001">
    <property type="protein sequence ID" value="CAF4650505.1"/>
    <property type="molecule type" value="Genomic_DNA"/>
</dbReference>
<dbReference type="Proteomes" id="UP000663869">
    <property type="component" value="Unassembled WGS sequence"/>
</dbReference>
<evidence type="ECO:0000313" key="9">
    <source>
        <dbReference type="EMBL" id="CAF4650505.1"/>
    </source>
</evidence>
<evidence type="ECO:0000313" key="8">
    <source>
        <dbReference type="EMBL" id="CAF4547018.1"/>
    </source>
</evidence>
<dbReference type="InterPro" id="IPR001251">
    <property type="entry name" value="CRAL-TRIO_dom"/>
</dbReference>
<evidence type="ECO:0000313" key="12">
    <source>
        <dbReference type="Proteomes" id="UP000663873"/>
    </source>
</evidence>
<dbReference type="InterPro" id="IPR053012">
    <property type="entry name" value="ER-organelle_contact"/>
</dbReference>
<reference evidence="5" key="1">
    <citation type="submission" date="2021-02" db="EMBL/GenBank/DDBJ databases">
        <authorList>
            <person name="Nowell W R."/>
        </authorList>
    </citation>
    <scope>NUCLEOTIDE SEQUENCE</scope>
</reference>
<dbReference type="Proteomes" id="UP000663865">
    <property type="component" value="Unassembled WGS sequence"/>
</dbReference>
<dbReference type="Pfam" id="PF00650">
    <property type="entry name" value="CRAL_TRIO"/>
    <property type="match status" value="1"/>
</dbReference>
<dbReference type="SMART" id="SM00516">
    <property type="entry name" value="SEC14"/>
    <property type="match status" value="1"/>
</dbReference>
<keyword evidence="12" id="KW-1185">Reference proteome</keyword>
<evidence type="ECO:0000313" key="7">
    <source>
        <dbReference type="EMBL" id="CAF4234339.1"/>
    </source>
</evidence>
<sequence>MASSIPQFQTLLTVEEFRKLVHKHFEKNISEGQLYDIRDLERFNTDDAYTLMFIQHGQFDTTFNEDRALHCFDGSFSWRKRHNVYDISTNEFPADYFDRHAIYFKNHDKFNHPILHFVVRSLHKGQEDNEAIKRFITYHFEKHQRETPGQRIVILFDMSEAGIGHIDYDLVKFIISSMQTLYPGLLAYLLMYKMPFLLSAVWRLIRTWMSSEADRFVKFADAKSIMDFIAPDQLSKQMGGTADDS</sequence>
<dbReference type="Proteomes" id="UP000663825">
    <property type="component" value="Unassembled WGS sequence"/>
</dbReference>
<keyword evidence="1" id="KW-1133">Transmembrane helix</keyword>
<dbReference type="AlphaFoldDB" id="A0A817ZD05"/>
<dbReference type="SUPFAM" id="SSF52087">
    <property type="entry name" value="CRAL/TRIO domain"/>
    <property type="match status" value="1"/>
</dbReference>
<dbReference type="PANTHER" id="PTHR46384:SF1">
    <property type="entry name" value="MOTILE SPERM DOMAIN-CONTAINING PROTEIN 2"/>
    <property type="match status" value="1"/>
</dbReference>